<comment type="caution">
    <text evidence="2">The sequence shown here is derived from an EMBL/GenBank/DDBJ whole genome shotgun (WGS) entry which is preliminary data.</text>
</comment>
<protein>
    <submittedName>
        <fullName evidence="2">Uncharacterized protein</fullName>
    </submittedName>
</protein>
<evidence type="ECO:0000313" key="3">
    <source>
        <dbReference type="Proteomes" id="UP000326939"/>
    </source>
</evidence>
<keyword evidence="1" id="KW-0812">Transmembrane</keyword>
<sequence length="154" mass="17270">MESRLSLLDSGDTNLEGSRKIGNVKRCLMNQIPITSGIQEQQAETYSEHKALLEAAAFKSQYQLRPLQHLVIFGVLVFAVAGFFVAAMRSCPAVACMSKNKQDGFYSFWHQLAYLYKESDSIRLDSNQRSCLTISNYCAQGKCKSQDTYFDSGN</sequence>
<organism evidence="2 3">
    <name type="scientific">Salix brachista</name>
    <dbReference type="NCBI Taxonomy" id="2182728"/>
    <lineage>
        <taxon>Eukaryota</taxon>
        <taxon>Viridiplantae</taxon>
        <taxon>Streptophyta</taxon>
        <taxon>Embryophyta</taxon>
        <taxon>Tracheophyta</taxon>
        <taxon>Spermatophyta</taxon>
        <taxon>Magnoliopsida</taxon>
        <taxon>eudicotyledons</taxon>
        <taxon>Gunneridae</taxon>
        <taxon>Pentapetalae</taxon>
        <taxon>rosids</taxon>
        <taxon>fabids</taxon>
        <taxon>Malpighiales</taxon>
        <taxon>Salicaceae</taxon>
        <taxon>Saliceae</taxon>
        <taxon>Salix</taxon>
    </lineage>
</organism>
<evidence type="ECO:0000313" key="2">
    <source>
        <dbReference type="EMBL" id="KAB5573185.1"/>
    </source>
</evidence>
<gene>
    <name evidence="2" type="ORF">DKX38_000379</name>
</gene>
<keyword evidence="1" id="KW-1133">Transmembrane helix</keyword>
<reference evidence="3" key="1">
    <citation type="journal article" date="2019" name="Gigascience">
        <title>De novo genome assembly of the endangered Acer yangbiense, a plant species with extremely small populations endemic to Yunnan Province, China.</title>
        <authorList>
            <person name="Yang J."/>
            <person name="Wariss H.M."/>
            <person name="Tao L."/>
            <person name="Zhang R."/>
            <person name="Yun Q."/>
            <person name="Hollingsworth P."/>
            <person name="Dao Z."/>
            <person name="Luo G."/>
            <person name="Guo H."/>
            <person name="Ma Y."/>
            <person name="Sun W."/>
        </authorList>
    </citation>
    <scope>NUCLEOTIDE SEQUENCE [LARGE SCALE GENOMIC DNA]</scope>
    <source>
        <strain evidence="3">cv. br00</strain>
    </source>
</reference>
<proteinExistence type="predicted"/>
<dbReference type="AlphaFoldDB" id="A0A5N5P0P6"/>
<keyword evidence="1" id="KW-0472">Membrane</keyword>
<evidence type="ECO:0000256" key="1">
    <source>
        <dbReference type="SAM" id="Phobius"/>
    </source>
</evidence>
<keyword evidence="3" id="KW-1185">Reference proteome</keyword>
<name>A0A5N5P0P6_9ROSI</name>
<feature type="transmembrane region" description="Helical" evidence="1">
    <location>
        <begin position="70"/>
        <end position="88"/>
    </location>
</feature>
<accession>A0A5N5P0P6</accession>
<dbReference type="Proteomes" id="UP000326939">
    <property type="component" value="Chromosome 1"/>
</dbReference>
<dbReference type="EMBL" id="VDCV01000001">
    <property type="protein sequence ID" value="KAB5573185.1"/>
    <property type="molecule type" value="Genomic_DNA"/>
</dbReference>